<evidence type="ECO:0000256" key="1">
    <source>
        <dbReference type="ARBA" id="ARBA00022679"/>
    </source>
</evidence>
<dbReference type="EMBL" id="AACB03000002">
    <property type="protein sequence ID" value="KAE8303402.1"/>
    <property type="molecule type" value="Genomic_DNA"/>
</dbReference>
<dbReference type="InterPro" id="IPR008271">
    <property type="entry name" value="Ser/Thr_kinase_AS"/>
</dbReference>
<evidence type="ECO:0000313" key="8">
    <source>
        <dbReference type="EMBL" id="KAE8303402.1"/>
    </source>
</evidence>
<dbReference type="HOGENOM" id="CLU_244255_0_0_1"/>
<evidence type="ECO:0000313" key="9">
    <source>
        <dbReference type="Proteomes" id="UP000001548"/>
    </source>
</evidence>
<dbReference type="STRING" id="184922.A8BFP2"/>
<dbReference type="GO" id="GO:0005524">
    <property type="term" value="F:ATP binding"/>
    <property type="evidence" value="ECO:0007669"/>
    <property type="project" value="UniProtKB-UniRule"/>
</dbReference>
<feature type="region of interest" description="Disordered" evidence="6">
    <location>
        <begin position="653"/>
        <end position="673"/>
    </location>
</feature>
<gene>
    <name evidence="8" type="ORF">GL50803_0012089</name>
</gene>
<dbReference type="Proteomes" id="UP000001548">
    <property type="component" value="Unassembled WGS sequence"/>
</dbReference>
<dbReference type="GO" id="GO:0004694">
    <property type="term" value="F:eukaryotic translation initiation factor 2alpha kinase activity"/>
    <property type="evidence" value="ECO:0000318"/>
    <property type="project" value="GO_Central"/>
</dbReference>
<evidence type="ECO:0000256" key="4">
    <source>
        <dbReference type="ARBA" id="ARBA00022840"/>
    </source>
</evidence>
<dbReference type="SMART" id="SM00220">
    <property type="entry name" value="S_TKc"/>
    <property type="match status" value="1"/>
</dbReference>
<dbReference type="Gene3D" id="3.30.200.20">
    <property type="entry name" value="Phosphorylase Kinase, domain 1"/>
    <property type="match status" value="1"/>
</dbReference>
<dbReference type="InterPro" id="IPR011009">
    <property type="entry name" value="Kinase-like_dom_sf"/>
</dbReference>
<dbReference type="InterPro" id="IPR000719">
    <property type="entry name" value="Prot_kinase_dom"/>
</dbReference>
<dbReference type="OMA" id="GEVVCAN"/>
<keyword evidence="1" id="KW-0808">Transferase</keyword>
<comment type="similarity">
    <text evidence="5">Belongs to the protein kinase superfamily. Ser/Thr protein kinase family. GCN2 subfamily.</text>
</comment>
<dbReference type="GeneID" id="5700208"/>
<dbReference type="PANTHER" id="PTHR11042:SF136">
    <property type="entry name" value="EIF-2-ALPHA KINASE GCN2"/>
    <property type="match status" value="1"/>
</dbReference>
<keyword evidence="9" id="KW-1185">Reference proteome</keyword>
<dbReference type="InterPro" id="IPR017441">
    <property type="entry name" value="Protein_kinase_ATP_BS"/>
</dbReference>
<keyword evidence="3 8" id="KW-0418">Kinase</keyword>
<dbReference type="GO" id="GO:0005829">
    <property type="term" value="C:cytosol"/>
    <property type="evidence" value="ECO:0000318"/>
    <property type="project" value="GO_Central"/>
</dbReference>
<dbReference type="SUPFAM" id="SSF56112">
    <property type="entry name" value="Protein kinase-like (PK-like)"/>
    <property type="match status" value="1"/>
</dbReference>
<keyword evidence="4" id="KW-0067">ATP-binding</keyword>
<dbReference type="GO" id="GO:0005634">
    <property type="term" value="C:nucleus"/>
    <property type="evidence" value="ECO:0000318"/>
    <property type="project" value="GO_Central"/>
</dbReference>
<dbReference type="PROSITE" id="PS00108">
    <property type="entry name" value="PROTEIN_KINASE_ST"/>
    <property type="match status" value="1"/>
</dbReference>
<dbReference type="Gene3D" id="1.10.510.10">
    <property type="entry name" value="Transferase(Phosphotransferase) domain 1"/>
    <property type="match status" value="1"/>
</dbReference>
<proteinExistence type="inferred from homology"/>
<dbReference type="RefSeq" id="XP_001707309.1">
    <property type="nucleotide sequence ID" value="XM_001707257.1"/>
</dbReference>
<evidence type="ECO:0000256" key="3">
    <source>
        <dbReference type="ARBA" id="ARBA00022777"/>
    </source>
</evidence>
<dbReference type="GO" id="GO:0005737">
    <property type="term" value="C:cytoplasm"/>
    <property type="evidence" value="ECO:0000318"/>
    <property type="project" value="GO_Central"/>
</dbReference>
<dbReference type="VEuPathDB" id="GiardiaDB:GL50803_12089"/>
<name>A8BFP2_GIAIC</name>
<comment type="caution">
    <text evidence="8">The sequence shown here is derived from an EMBL/GenBank/DDBJ whole genome shotgun (WGS) entry which is preliminary data.</text>
</comment>
<organism evidence="8 9">
    <name type="scientific">Giardia intestinalis (strain ATCC 50803 / WB clone C6)</name>
    <name type="common">Giardia lamblia</name>
    <dbReference type="NCBI Taxonomy" id="184922"/>
    <lineage>
        <taxon>Eukaryota</taxon>
        <taxon>Metamonada</taxon>
        <taxon>Diplomonadida</taxon>
        <taxon>Hexamitidae</taxon>
        <taxon>Giardiinae</taxon>
        <taxon>Giardia</taxon>
    </lineage>
</organism>
<dbReference type="KEGG" id="gla:GL50803_0012089"/>
<evidence type="ECO:0000256" key="2">
    <source>
        <dbReference type="ARBA" id="ARBA00022741"/>
    </source>
</evidence>
<feature type="compositionally biased region" description="Low complexity" evidence="6">
    <location>
        <begin position="657"/>
        <end position="669"/>
    </location>
</feature>
<dbReference type="Pfam" id="PF00069">
    <property type="entry name" value="Pkinase"/>
    <property type="match status" value="1"/>
</dbReference>
<feature type="domain" description="Protein kinase" evidence="7">
    <location>
        <begin position="534"/>
        <end position="898"/>
    </location>
</feature>
<dbReference type="PROSITE" id="PS50011">
    <property type="entry name" value="PROTEIN_KINASE_DOM"/>
    <property type="match status" value="1"/>
</dbReference>
<evidence type="ECO:0000259" key="7">
    <source>
        <dbReference type="PROSITE" id="PS50011"/>
    </source>
</evidence>
<reference evidence="8 9" key="1">
    <citation type="journal article" date="2007" name="Science">
        <title>Genomic minimalism in the early diverging intestinal parasite Giardia lamblia.</title>
        <authorList>
            <person name="Morrison H.G."/>
            <person name="McArthur A.G."/>
            <person name="Gillin F.D."/>
            <person name="Aley S.B."/>
            <person name="Adam R.D."/>
            <person name="Olsen G.J."/>
            <person name="Best A.A."/>
            <person name="Cande W.Z."/>
            <person name="Chen F."/>
            <person name="Cipriano M.J."/>
            <person name="Davids B.J."/>
            <person name="Dawson S.C."/>
            <person name="Elmendorf H.G."/>
            <person name="Hehl A.B."/>
            <person name="Holder M.E."/>
            <person name="Huse S.M."/>
            <person name="Kim U.U."/>
            <person name="Lasek-Nesselquist E."/>
            <person name="Manning G."/>
            <person name="Nigam A."/>
            <person name="Nixon J.E."/>
            <person name="Palm D."/>
            <person name="Passamaneck N.E."/>
            <person name="Prabhu A."/>
            <person name="Reich C.I."/>
            <person name="Reiner D.S."/>
            <person name="Samuelson J."/>
            <person name="Svard S.G."/>
            <person name="Sogin M.L."/>
        </authorList>
    </citation>
    <scope>NUCLEOTIDE SEQUENCE [LARGE SCALE GENOMIC DNA]</scope>
    <source>
        <strain evidence="8 9">WB C6</strain>
    </source>
</reference>
<evidence type="ECO:0000256" key="6">
    <source>
        <dbReference type="SAM" id="MobiDB-lite"/>
    </source>
</evidence>
<keyword evidence="2" id="KW-0547">Nucleotide-binding</keyword>
<sequence length="1602" mass="178932">MDEETWFRDVTDSIEVGRSLFQVNLPPLPKGSSFYQYSISFSPVFLIVEEDDPVLQQKAVDAQVHISITSKPSNVLGEHDISFRDVVFLGEARLKLLIQLVDNLKNDSLTLTDFINGVFLLTQNRMCDDKSDNLLVFPSGAESFIAPNRVELHSHSAYTSLRRSREVHALLQERLNQSDEAHKNTQLVINQVLAEHEYIHTETKLIQHRGMGKIPPTVQNIQNSILPIYLQGSKGTHQRGRIAPGMRIVIDVVKTNLELVKALVESSYVNETRTFVAKSNQTDIAGYTGSRISLPASGGGLKLGEEVPLADSFFEPIFSHQEKIQAQGTAMFTLASLISIYFLVMLSLQRNIRGGIATNRFYDFLALVTQEECDIRPWLHVYKALRLLPLQPDGAVSAWLSSTASVPVTLRDLREEILQHIEHIYGLGVTNTSSEFIRLVQQRPETIEQQMIIEHYQNTDCLSFAKTSSDNVTVGIRQPSTIEAQLGLESRMMAALQSFYVLLKDPFDERTGLIDPFSINGYLKATKSVYLKDFVELYQLGKGGYGEVVCANRLMENQKYAVKKVVIDRRDFHAKTESVGGFLQYIKSIMNEVRILSRLLHPFIVKYYYSWIETTSDTVQNATEAPNSSMISSGCTTGTGDDSLEGSLGAVTRALDSPSSTPFSTPKPTRSTERREIEKVIVFVQMEYCSHGCLSGFIQQCSDGAALCPPLAQGLTLTELLWRMTAQLASAVAYIHSKDIVHYDIKPANVFLDESYNIKLGDFGTSYTCKGPSDDQDLFASDRSTLSYMAPELSAQHWMQSSLNNAAQSNLPVTALRKQADMYSLGITLLELWFLPTASDNLSNLRVLVQNKQLPSEFTETHPNVSAILYQLCDVHPLKRLTASALIEALSALNLPVISAVFKNVPYVVTCSPENRLSDILNLLEHSEDGISQEDRHALMNFLIKDSYCAGLSLLSLRESRDALAELPSPTSLTRPQDYCKPETKSICKQGVLSAKRRCDVLEVPNKSAQEPFDVCLETSWIEGFIEHVLLLMGTVPITLPSTVPYASLRPDAQQYASVSDCNVFLTARLTQQLLVNMNNAYQHHQSQKQSSSGLLNQESNDGDLYTTTGLGSTSEMLKSLSITTSATQEHAAAEEGTSARDASSLLLLDLTGSVTLAFQVFLLSSVSEPSTYYSVQNTRPNACGNGTVSSMDTRCYLARYLHPDGEQRIGAFRRVLSITTVRDTNLVATSRIRALEWVLTILRVLFETISQHIAYTTVQKRTAERRPKRLADILNIDITIRFVKGAPLNQEQFRLAGERPNIFKVHSLSHIDNIVFFQSLETINSCGIISTAVLLLEYLKTSVFVDRIRVRYISAEEYSFGANSISFACYVRDLWNVQSRDSSFAKNNRTDESHSKKRTFVYTTVDGVIDDAPSVEREITDQQRYSIGTLLTGAFLVTNPAEHNGDKAPPLQPVPYDFVSLRFSARAIQETIRQHANRCRIYPITRHCNPVGLVAQIRASYGDDILLEEKLAILAKTIFIQQTFLLFGFHIIPESNENNNLVQSNCISVIVNKTQFEFRWGGARRAHHIVDCSLCPEANMADSIGRFLSSLEEQLASDMHL</sequence>
<evidence type="ECO:0000256" key="5">
    <source>
        <dbReference type="ARBA" id="ARBA00037982"/>
    </source>
</evidence>
<dbReference type="PANTHER" id="PTHR11042">
    <property type="entry name" value="EUKARYOTIC TRANSLATION INITIATION FACTOR 2-ALPHA KINASE EIF2-ALPHA KINASE -RELATED"/>
    <property type="match status" value="1"/>
</dbReference>
<dbReference type="InterPro" id="IPR050339">
    <property type="entry name" value="CC_SR_Kinase"/>
</dbReference>
<protein>
    <submittedName>
        <fullName evidence="8">Kinase, PEK</fullName>
    </submittedName>
</protein>
<dbReference type="PROSITE" id="PS00107">
    <property type="entry name" value="PROTEIN_KINASE_ATP"/>
    <property type="match status" value="1"/>
</dbReference>
<accession>A8BFP2</accession>